<feature type="signal peptide" evidence="5">
    <location>
        <begin position="1"/>
        <end position="22"/>
    </location>
</feature>
<dbReference type="InterPro" id="IPR049166">
    <property type="entry name" value="GH39_cat"/>
</dbReference>
<evidence type="ECO:0000256" key="1">
    <source>
        <dbReference type="ARBA" id="ARBA00008875"/>
    </source>
</evidence>
<keyword evidence="2" id="KW-0378">Hydrolase</keyword>
<dbReference type="GO" id="GO:0004553">
    <property type="term" value="F:hydrolase activity, hydrolyzing O-glycosyl compounds"/>
    <property type="evidence" value="ECO:0007669"/>
    <property type="project" value="InterPro"/>
</dbReference>
<feature type="chain" id="PRO_5010343580" evidence="5">
    <location>
        <begin position="23"/>
        <end position="523"/>
    </location>
</feature>
<accession>A0A1H4IX43</accession>
<dbReference type="SUPFAM" id="SSF51445">
    <property type="entry name" value="(Trans)glycosidases"/>
    <property type="match status" value="1"/>
</dbReference>
<dbReference type="AlphaFoldDB" id="A0A1H4IX43"/>
<dbReference type="InterPro" id="IPR049165">
    <property type="entry name" value="GH39_as"/>
</dbReference>
<dbReference type="RefSeq" id="WP_074651908.1">
    <property type="nucleotide sequence ID" value="NZ_FNSD01000001.1"/>
</dbReference>
<dbReference type="Gene3D" id="3.20.20.80">
    <property type="entry name" value="Glycosidases"/>
    <property type="match status" value="1"/>
</dbReference>
<evidence type="ECO:0000313" key="8">
    <source>
        <dbReference type="Proteomes" id="UP000182409"/>
    </source>
</evidence>
<evidence type="ECO:0000256" key="2">
    <source>
        <dbReference type="ARBA" id="ARBA00022801"/>
    </source>
</evidence>
<dbReference type="GO" id="GO:0005975">
    <property type="term" value="P:carbohydrate metabolic process"/>
    <property type="evidence" value="ECO:0007669"/>
    <property type="project" value="InterPro"/>
</dbReference>
<dbReference type="InterPro" id="IPR000514">
    <property type="entry name" value="Glyco_hydro_39"/>
</dbReference>
<evidence type="ECO:0000259" key="6">
    <source>
        <dbReference type="Pfam" id="PF01229"/>
    </source>
</evidence>
<dbReference type="InterPro" id="IPR051923">
    <property type="entry name" value="Glycosyl_Hydrolase_39"/>
</dbReference>
<evidence type="ECO:0000256" key="5">
    <source>
        <dbReference type="SAM" id="SignalP"/>
    </source>
</evidence>
<dbReference type="Gene3D" id="2.60.40.1500">
    <property type="entry name" value="Glycosyl hydrolase domain, family 39"/>
    <property type="match status" value="1"/>
</dbReference>
<keyword evidence="3" id="KW-0326">Glycosidase</keyword>
<dbReference type="PANTHER" id="PTHR12631:SF10">
    <property type="entry name" value="BETA-XYLOSIDASE-LIKE PROTEIN-RELATED"/>
    <property type="match status" value="1"/>
</dbReference>
<comment type="similarity">
    <text evidence="1">Belongs to the glycosyl hydrolase 39 family.</text>
</comment>
<evidence type="ECO:0000256" key="4">
    <source>
        <dbReference type="PIRSR" id="PIRSR600514-1"/>
    </source>
</evidence>
<organism evidence="7 8">
    <name type="scientific">Terriglobus roseus</name>
    <dbReference type="NCBI Taxonomy" id="392734"/>
    <lineage>
        <taxon>Bacteria</taxon>
        <taxon>Pseudomonadati</taxon>
        <taxon>Acidobacteriota</taxon>
        <taxon>Terriglobia</taxon>
        <taxon>Terriglobales</taxon>
        <taxon>Acidobacteriaceae</taxon>
        <taxon>Terriglobus</taxon>
    </lineage>
</organism>
<proteinExistence type="inferred from homology"/>
<gene>
    <name evidence="7" type="ORF">SAMN05443244_0162</name>
</gene>
<feature type="active site" description="Proton donor" evidence="4">
    <location>
        <position position="196"/>
    </location>
</feature>
<dbReference type="Pfam" id="PF01229">
    <property type="entry name" value="Glyco_hydro_39"/>
    <property type="match status" value="1"/>
</dbReference>
<dbReference type="PRINTS" id="PR00745">
    <property type="entry name" value="GLHYDRLASE39"/>
</dbReference>
<feature type="domain" description="Glycosyl hydrolases family 39 N-terminal catalytic" evidence="6">
    <location>
        <begin position="28"/>
        <end position="491"/>
    </location>
</feature>
<dbReference type="InterPro" id="IPR017853">
    <property type="entry name" value="GH"/>
</dbReference>
<protein>
    <submittedName>
        <fullName evidence="7">Xylan 1,4-beta-xylosidase</fullName>
    </submittedName>
</protein>
<evidence type="ECO:0000256" key="3">
    <source>
        <dbReference type="ARBA" id="ARBA00023295"/>
    </source>
</evidence>
<reference evidence="7 8" key="1">
    <citation type="submission" date="2016-10" db="EMBL/GenBank/DDBJ databases">
        <authorList>
            <person name="de Groot N.N."/>
        </authorList>
    </citation>
    <scope>NUCLEOTIDE SEQUENCE [LARGE SCALE GENOMIC DNA]</scope>
    <source>
        <strain evidence="7 8">AB35.6</strain>
    </source>
</reference>
<evidence type="ECO:0000313" key="7">
    <source>
        <dbReference type="EMBL" id="SEB38547.1"/>
    </source>
</evidence>
<name>A0A1H4IX43_9BACT</name>
<dbReference type="PROSITE" id="PS01027">
    <property type="entry name" value="GLYCOSYL_HYDROL_F39"/>
    <property type="match status" value="1"/>
</dbReference>
<dbReference type="OrthoDB" id="9776971at2"/>
<dbReference type="SUPFAM" id="SSF51011">
    <property type="entry name" value="Glycosyl hydrolase domain"/>
    <property type="match status" value="1"/>
</dbReference>
<dbReference type="EMBL" id="FNSD01000001">
    <property type="protein sequence ID" value="SEB38547.1"/>
    <property type="molecule type" value="Genomic_DNA"/>
</dbReference>
<dbReference type="Proteomes" id="UP000182409">
    <property type="component" value="Unassembled WGS sequence"/>
</dbReference>
<dbReference type="PANTHER" id="PTHR12631">
    <property type="entry name" value="ALPHA-L-IDURONIDASE"/>
    <property type="match status" value="1"/>
</dbReference>
<keyword evidence="5" id="KW-0732">Signal</keyword>
<sequence>MLNFARLVPLLLSLQFASSAIAQAPEAIHVDAQAQTTPFPHFWEQTFGSGRAILSLRESYRNDLRTVKQATGFQQIRFHGILMDEVGLYDPNRVTKNPGLAAEAAHDTSAYNFTYINEIYDGLLANGVHPYVELSFTPKQMASDPNALHPFWYHPNVSQPKNYDEWDRMIRAFAEHVIARYGIAEVATWKFEVWNEPNLDFWAGNPKQQTYWELYDHTARALKAVSPKLQVGGPSTAQAAWVDAFLAHAKSANVPVDFVSTHVYANDQAKDVFGTNENIPRDVMVYRSVKKVRDQITASAFPNLPLYFSEYNASYANEPNVTDTSYMGPWVANTIRLCDGLVQDMAYWAFSDVFEEQGVNRTPFYGGFGLVAADGIPKASLNAFRMLHTLGDRRIAVASDSALATQSNDAVTIALWNYAPPAGTGATYTAPPASLGPDKHFKLQLDHVAKNAKVEVLRVDSKHGDANTAFDAMKRPPADLTRDQVAQLRAAGAMSPAEHTHLSQGAIEIVVPAQGLVVLRITR</sequence>